<dbReference type="GO" id="GO:0006508">
    <property type="term" value="P:proteolysis"/>
    <property type="evidence" value="ECO:0007669"/>
    <property type="project" value="InterPro"/>
</dbReference>
<dbReference type="InterPro" id="IPR034164">
    <property type="entry name" value="Pepsin-like_dom"/>
</dbReference>
<dbReference type="InterPro" id="IPR001461">
    <property type="entry name" value="Aspartic_peptidase_A1"/>
</dbReference>
<dbReference type="InterPro" id="IPR021109">
    <property type="entry name" value="Peptidase_aspartic_dom_sf"/>
</dbReference>
<proteinExistence type="inferred from homology"/>
<dbReference type="SUPFAM" id="SSF50630">
    <property type="entry name" value="Acid proteases"/>
    <property type="match status" value="2"/>
</dbReference>
<dbReference type="EMBL" id="HBKN01042232">
    <property type="protein sequence ID" value="CAE2330762.1"/>
    <property type="molecule type" value="Transcribed_RNA"/>
</dbReference>
<keyword evidence="2" id="KW-0812">Transmembrane</keyword>
<dbReference type="CDD" id="cd05471">
    <property type="entry name" value="pepsin_like"/>
    <property type="match status" value="1"/>
</dbReference>
<evidence type="ECO:0000256" key="3">
    <source>
        <dbReference type="SAM" id="SignalP"/>
    </source>
</evidence>
<feature type="transmembrane region" description="Helical" evidence="2">
    <location>
        <begin position="506"/>
        <end position="527"/>
    </location>
</feature>
<name>A0A7S4PCL9_GUITH</name>
<evidence type="ECO:0000256" key="2">
    <source>
        <dbReference type="SAM" id="Phobius"/>
    </source>
</evidence>
<feature type="domain" description="Peptidase A1" evidence="4">
    <location>
        <begin position="25"/>
        <end position="333"/>
    </location>
</feature>
<keyword evidence="3" id="KW-0732">Signal</keyword>
<dbReference type="PROSITE" id="PS51767">
    <property type="entry name" value="PEPTIDASE_A1"/>
    <property type="match status" value="2"/>
</dbReference>
<feature type="signal peptide" evidence="3">
    <location>
        <begin position="1"/>
        <end position="19"/>
    </location>
</feature>
<organism evidence="5">
    <name type="scientific">Guillardia theta</name>
    <name type="common">Cryptophyte</name>
    <name type="synonym">Cryptomonas phi</name>
    <dbReference type="NCBI Taxonomy" id="55529"/>
    <lineage>
        <taxon>Eukaryota</taxon>
        <taxon>Cryptophyceae</taxon>
        <taxon>Pyrenomonadales</taxon>
        <taxon>Geminigeraceae</taxon>
        <taxon>Guillardia</taxon>
    </lineage>
</organism>
<dbReference type="AlphaFoldDB" id="A0A7S4PCL9"/>
<dbReference type="InterPro" id="IPR033121">
    <property type="entry name" value="PEPTIDASE_A1"/>
</dbReference>
<accession>A0A7S4PCL9</accession>
<keyword evidence="2" id="KW-0472">Membrane</keyword>
<dbReference type="Gene3D" id="2.40.70.10">
    <property type="entry name" value="Acid Proteases"/>
    <property type="match status" value="2"/>
</dbReference>
<evidence type="ECO:0000313" key="5">
    <source>
        <dbReference type="EMBL" id="CAE2330762.1"/>
    </source>
</evidence>
<evidence type="ECO:0000256" key="1">
    <source>
        <dbReference type="ARBA" id="ARBA00007447"/>
    </source>
</evidence>
<keyword evidence="2" id="KW-1133">Transmembrane helix</keyword>
<comment type="similarity">
    <text evidence="1">Belongs to the peptidase A1 family.</text>
</comment>
<dbReference type="Pfam" id="PF00026">
    <property type="entry name" value="Asp"/>
    <property type="match status" value="2"/>
</dbReference>
<dbReference type="GO" id="GO:0004190">
    <property type="term" value="F:aspartic-type endopeptidase activity"/>
    <property type="evidence" value="ECO:0007669"/>
    <property type="project" value="InterPro"/>
</dbReference>
<feature type="domain" description="Peptidase A1" evidence="4">
    <location>
        <begin position="424"/>
        <end position="549"/>
    </location>
</feature>
<gene>
    <name evidence="5" type="ORF">GTHE00462_LOCUS33052</name>
</gene>
<protein>
    <recommendedName>
        <fullName evidence="4">Peptidase A1 domain-containing protein</fullName>
    </recommendedName>
</protein>
<evidence type="ECO:0000259" key="4">
    <source>
        <dbReference type="PROSITE" id="PS51767"/>
    </source>
</evidence>
<feature type="chain" id="PRO_5031245308" description="Peptidase A1 domain-containing protein" evidence="3">
    <location>
        <begin position="20"/>
        <end position="549"/>
    </location>
</feature>
<dbReference type="PANTHER" id="PTHR47966:SF51">
    <property type="entry name" value="BETA-SITE APP-CLEAVING ENZYME, ISOFORM A-RELATED"/>
    <property type="match status" value="1"/>
</dbReference>
<reference evidence="5" key="1">
    <citation type="submission" date="2021-01" db="EMBL/GenBank/DDBJ databases">
        <authorList>
            <person name="Corre E."/>
            <person name="Pelletier E."/>
            <person name="Niang G."/>
            <person name="Scheremetjew M."/>
            <person name="Finn R."/>
            <person name="Kale V."/>
            <person name="Holt S."/>
            <person name="Cochrane G."/>
            <person name="Meng A."/>
            <person name="Brown T."/>
            <person name="Cohen L."/>
        </authorList>
    </citation>
    <scope>NUCLEOTIDE SEQUENCE</scope>
    <source>
        <strain evidence="5">CCMP 2712</strain>
    </source>
</reference>
<sequence>MHSRIFCIALLSVLAGVHAKVVQDALGDVKTSSKKQMSRHHRKQSLDSHFWHQGGETYGNHIGRYFRPSYSSTFSLIKLNNVNVTFLDNTNLRGYDGADMATLGRYSVMTRMGMIEHCNSRNFDDVDGILGFGWADQPRSAALLKTLTQPSRPSWNIFDQPFAGDGVPMPRKFAFTANNELGELQLGGYDPAMLSDDFTMFHMTGENVYGIDIHSISYGGVELLHFGEANHKKAFVGEFDSGTTCLLLPNTNVQGNFTTSPFGILAREQAKGERHPLLYKTRDIFGVEHTYAMSYTECVEPTDETMILGDPFFRKWVVLHDLTDLSSKKMGLAPKNPSYQLGAATDRSILTPNHAPHQLTFKAHQKHHPVTKIHARRKMRDQHFVRALSATKQALKARFTELAEPIDASHPDKVAVKSQQMVTYNIQLAIGSPPQPLDVIFDTGSFMLAVFAEPPPEGMKALGLGDKSKKSHKLAKKHSHHPYHHVVEEGEPVELAARGQTFSMSYGSSSFLFVICAVCVATIFLVLQRRNKRRFTESVQASESSYGTC</sequence>
<dbReference type="PANTHER" id="PTHR47966">
    <property type="entry name" value="BETA-SITE APP-CLEAVING ENZYME, ISOFORM A-RELATED"/>
    <property type="match status" value="1"/>
</dbReference>